<feature type="region of interest" description="Disordered" evidence="1">
    <location>
        <begin position="1"/>
        <end position="59"/>
    </location>
</feature>
<comment type="caution">
    <text evidence="2">The sequence shown here is derived from an EMBL/GenBank/DDBJ whole genome shotgun (WGS) entry which is preliminary data.</text>
</comment>
<sequence length="59" mass="6256">MARELAPVGPAGAPGRSSPIFGGAARPSGSKLPRHKSRPPKIPTTRVQLHHLVPQRFSP</sequence>
<protein>
    <submittedName>
        <fullName evidence="2">Uncharacterized protein</fullName>
    </submittedName>
</protein>
<dbReference type="Proteomes" id="UP000244178">
    <property type="component" value="Unassembled WGS sequence"/>
</dbReference>
<proteinExistence type="predicted"/>
<evidence type="ECO:0000313" key="3">
    <source>
        <dbReference type="Proteomes" id="UP000244178"/>
    </source>
</evidence>
<dbReference type="EMBL" id="PYJM01000004">
    <property type="protein sequence ID" value="PUA43975.1"/>
    <property type="molecule type" value="Genomic_DNA"/>
</dbReference>
<organism evidence="2 3">
    <name type="scientific">Pseudomonas protegens</name>
    <dbReference type="NCBI Taxonomy" id="380021"/>
    <lineage>
        <taxon>Bacteria</taxon>
        <taxon>Pseudomonadati</taxon>
        <taxon>Pseudomonadota</taxon>
        <taxon>Gammaproteobacteria</taxon>
        <taxon>Pseudomonadales</taxon>
        <taxon>Pseudomonadaceae</taxon>
        <taxon>Pseudomonas</taxon>
    </lineage>
</organism>
<reference evidence="2 3" key="1">
    <citation type="submission" date="2018-03" db="EMBL/GenBank/DDBJ databases">
        <title>Draft genome sequence of the plant growth promoting rhizobacterium Pseudomonas protegens strain BNJ-SS-45 isolated from wheat (Triticum aestivum) rhizosphere.</title>
        <authorList>
            <person name="Bajpai A."/>
            <person name="Shende K."/>
            <person name="Meena N."/>
            <person name="Upadhyayula S.R."/>
            <person name="Suravajhala P."/>
            <person name="Medicherla K.M."/>
            <person name="Johri B.N."/>
        </authorList>
    </citation>
    <scope>NUCLEOTIDE SEQUENCE [LARGE SCALE GENOMIC DNA]</scope>
    <source>
        <strain evidence="2 3">BNJ-SS-45</strain>
    </source>
</reference>
<dbReference type="AlphaFoldDB" id="A0A2T6GIJ9"/>
<evidence type="ECO:0000313" key="2">
    <source>
        <dbReference type="EMBL" id="PUA43975.1"/>
    </source>
</evidence>
<evidence type="ECO:0000256" key="1">
    <source>
        <dbReference type="SAM" id="MobiDB-lite"/>
    </source>
</evidence>
<accession>A0A2T6GIJ9</accession>
<gene>
    <name evidence="2" type="ORF">C5U62_18575</name>
</gene>
<name>A0A2T6GIJ9_9PSED</name>